<evidence type="ECO:0000313" key="13">
    <source>
        <dbReference type="Proteomes" id="UP000796880"/>
    </source>
</evidence>
<feature type="domain" description="Disease resistance protein winged helix" evidence="10">
    <location>
        <begin position="435"/>
        <end position="504"/>
    </location>
</feature>
<evidence type="ECO:0000259" key="11">
    <source>
        <dbReference type="Pfam" id="PF25019"/>
    </source>
</evidence>
<keyword evidence="7" id="KW-0472">Membrane</keyword>
<evidence type="ECO:0000256" key="5">
    <source>
        <dbReference type="ARBA" id="ARBA00022840"/>
    </source>
</evidence>
<dbReference type="AlphaFoldDB" id="A0A8K0E524"/>
<dbReference type="InterPro" id="IPR041118">
    <property type="entry name" value="Rx_N"/>
</dbReference>
<dbReference type="InterPro" id="IPR002182">
    <property type="entry name" value="NB-ARC"/>
</dbReference>
<keyword evidence="7" id="KW-1133">Transmembrane helix</keyword>
<dbReference type="Pfam" id="PF18052">
    <property type="entry name" value="Rx_N"/>
    <property type="match status" value="1"/>
</dbReference>
<keyword evidence="6" id="KW-0175">Coiled coil</keyword>
<dbReference type="InterPro" id="IPR056789">
    <property type="entry name" value="LRR_R13L1-DRL21"/>
</dbReference>
<evidence type="ECO:0000259" key="9">
    <source>
        <dbReference type="Pfam" id="PF18052"/>
    </source>
</evidence>
<accession>A0A8K0E524</accession>
<dbReference type="Proteomes" id="UP000796880">
    <property type="component" value="Unassembled WGS sequence"/>
</dbReference>
<dbReference type="GO" id="GO:0006952">
    <property type="term" value="P:defense response"/>
    <property type="evidence" value="ECO:0007669"/>
    <property type="project" value="UniProtKB-KW"/>
</dbReference>
<evidence type="ECO:0000256" key="7">
    <source>
        <dbReference type="SAM" id="Phobius"/>
    </source>
</evidence>
<keyword evidence="1" id="KW-0433">Leucine-rich repeat</keyword>
<evidence type="ECO:0000256" key="3">
    <source>
        <dbReference type="ARBA" id="ARBA00022741"/>
    </source>
</evidence>
<dbReference type="SUPFAM" id="SSF52058">
    <property type="entry name" value="L domain-like"/>
    <property type="match status" value="1"/>
</dbReference>
<protein>
    <recommendedName>
        <fullName evidence="14">Disease resistance RPP13-like protein 1</fullName>
    </recommendedName>
</protein>
<keyword evidence="4" id="KW-0611">Plant defense</keyword>
<organism evidence="12 13">
    <name type="scientific">Rhamnella rubrinervis</name>
    <dbReference type="NCBI Taxonomy" id="2594499"/>
    <lineage>
        <taxon>Eukaryota</taxon>
        <taxon>Viridiplantae</taxon>
        <taxon>Streptophyta</taxon>
        <taxon>Embryophyta</taxon>
        <taxon>Tracheophyta</taxon>
        <taxon>Spermatophyta</taxon>
        <taxon>Magnoliopsida</taxon>
        <taxon>eudicotyledons</taxon>
        <taxon>Gunneridae</taxon>
        <taxon>Pentapetalae</taxon>
        <taxon>rosids</taxon>
        <taxon>fabids</taxon>
        <taxon>Rosales</taxon>
        <taxon>Rhamnaceae</taxon>
        <taxon>rhamnoid group</taxon>
        <taxon>Rhamneae</taxon>
        <taxon>Rhamnella</taxon>
    </lineage>
</organism>
<sequence>MAAEMVGGALLSASLQVLFDRMASQEFVDFVRGKKLDSEKLNELKRKLKSAKAVINDAEEKQIRNPDVKDWLDELKEAIFDAEDLVDQINTEVLRHKLEGKYGSSSSQVLKRFRNTFSDCAFNKNVDKKMEEIVRKLSLSLRQKETLGLKEGVQYRPSGSLPSTSLVEASGVYGRNSEKEAIIKLLLVKNDSTENNMSVIPIVGMGGIGKTTLARLIFNDERVKKCFASKVWVSVSYEFDVLKMTKEILEIITGETFTSQDLNLHQLKLEKALKGKKFLLVLDDVWNENSLQWDEFKKPFKSGAYGSSIIVTTRSEGVASSVMRSVPSYKLQAMSDDDSWELFVKHAFNNVNGCIHPKLEDIGRRIVKKCGGLPLAVKSLGILLCYQSKPEEWENILNSDMWELPSEKNNILPALWLSYQYLPSHLKQCFAYCSIFPKEYKINKEDLVKLWMAEDLLQPQNKKRIEEVGEEYIDNLLSRSLFQQSVSSDDSSNFTMHGLMNDLATFISREFCLRLDDNFNSNKLPSKVRRVSHMKAYEYDLEKYESLLRAKSLRTILSSLLFRDSNIELQNLAVAQWLPTLTCLRVLSLSRYSITELPTSIGNLKLLRYLDLSYTNIKEMPTTICTLYNLHTLLLKDCENLKLLPADIGKLINLRHLDIEFTDLEEMPLEMGKLKNLRTLTDFVLGEDSGSTIKSLKDLRHLHGGLRISGLRNVVDVEDVLVANLKDKKYLSELELFWGDVYFDECSPQKHEEILGELQPHTNIKFLKITYYGGERFPKWVGDHSFCNIEKIHLTGCKKCCLLQPFGQLPCLKQLEIMGLDELVKIGDEFYYSDCSMIKPFRCLELLSFSTMQKWQEWSFIGGDIGGAFPQLKDLSLVDCPELTGCLSLPDTIKSFHSSGCDKLEFFRNTERRYCWSTYNKFFAVQTCMQLDLQRLLSYIFVVIVGILFVGFISGKGCF</sequence>
<dbReference type="FunFam" id="1.10.10.10:FF:000322">
    <property type="entry name" value="Probable disease resistance protein At1g63360"/>
    <property type="match status" value="1"/>
</dbReference>
<name>A0A8K0E524_9ROSA</name>
<dbReference type="PANTHER" id="PTHR36766:SF31">
    <property type="entry name" value="DISEASE RESISTANCE RPP13-LIKE PROTEIN 1"/>
    <property type="match status" value="1"/>
</dbReference>
<dbReference type="EMBL" id="VOIH02000009">
    <property type="protein sequence ID" value="KAF3436957.1"/>
    <property type="molecule type" value="Genomic_DNA"/>
</dbReference>
<dbReference type="PANTHER" id="PTHR36766">
    <property type="entry name" value="PLANT BROAD-SPECTRUM MILDEW RESISTANCE PROTEIN RPW8"/>
    <property type="match status" value="1"/>
</dbReference>
<evidence type="ECO:0000256" key="4">
    <source>
        <dbReference type="ARBA" id="ARBA00022821"/>
    </source>
</evidence>
<dbReference type="FunFam" id="3.40.50.300:FF:001091">
    <property type="entry name" value="Probable disease resistance protein At1g61300"/>
    <property type="match status" value="1"/>
</dbReference>
<feature type="domain" description="Disease resistance N-terminal" evidence="9">
    <location>
        <begin position="11"/>
        <end position="104"/>
    </location>
</feature>
<dbReference type="Pfam" id="PF25019">
    <property type="entry name" value="LRR_R13L1-DRL21"/>
    <property type="match status" value="1"/>
</dbReference>
<feature type="domain" description="NB-ARC" evidence="8">
    <location>
        <begin position="178"/>
        <end position="350"/>
    </location>
</feature>
<dbReference type="SUPFAM" id="SSF52540">
    <property type="entry name" value="P-loop containing nucleoside triphosphate hydrolases"/>
    <property type="match status" value="1"/>
</dbReference>
<dbReference type="Gene3D" id="3.80.10.10">
    <property type="entry name" value="Ribonuclease Inhibitor"/>
    <property type="match status" value="1"/>
</dbReference>
<dbReference type="Pfam" id="PF00931">
    <property type="entry name" value="NB-ARC"/>
    <property type="match status" value="1"/>
</dbReference>
<evidence type="ECO:0000313" key="12">
    <source>
        <dbReference type="EMBL" id="KAF3436957.1"/>
    </source>
</evidence>
<keyword evidence="5" id="KW-0067">ATP-binding</keyword>
<reference evidence="12" key="1">
    <citation type="submission" date="2020-03" db="EMBL/GenBank/DDBJ databases">
        <title>A high-quality chromosome-level genome assembly of a woody plant with both climbing and erect habits, Rhamnella rubrinervis.</title>
        <authorList>
            <person name="Lu Z."/>
            <person name="Yang Y."/>
            <person name="Zhu X."/>
            <person name="Sun Y."/>
        </authorList>
    </citation>
    <scope>NUCLEOTIDE SEQUENCE</scope>
    <source>
        <strain evidence="12">BYM</strain>
        <tissue evidence="12">Leaf</tissue>
    </source>
</reference>
<keyword evidence="3" id="KW-0547">Nucleotide-binding</keyword>
<dbReference type="InterPro" id="IPR058922">
    <property type="entry name" value="WHD_DRP"/>
</dbReference>
<dbReference type="Gene3D" id="1.10.8.430">
    <property type="entry name" value="Helical domain of apoptotic protease-activating factors"/>
    <property type="match status" value="1"/>
</dbReference>
<dbReference type="Pfam" id="PF23559">
    <property type="entry name" value="WHD_DRP"/>
    <property type="match status" value="1"/>
</dbReference>
<evidence type="ECO:0000256" key="1">
    <source>
        <dbReference type="ARBA" id="ARBA00022614"/>
    </source>
</evidence>
<dbReference type="Gene3D" id="1.20.5.4130">
    <property type="match status" value="1"/>
</dbReference>
<dbReference type="Gene3D" id="1.10.10.10">
    <property type="entry name" value="Winged helix-like DNA-binding domain superfamily/Winged helix DNA-binding domain"/>
    <property type="match status" value="1"/>
</dbReference>
<gene>
    <name evidence="12" type="ORF">FNV43_RR19710</name>
</gene>
<keyword evidence="13" id="KW-1185">Reference proteome</keyword>
<dbReference type="InterPro" id="IPR042197">
    <property type="entry name" value="Apaf_helical"/>
</dbReference>
<dbReference type="InterPro" id="IPR027417">
    <property type="entry name" value="P-loop_NTPase"/>
</dbReference>
<evidence type="ECO:0000256" key="2">
    <source>
        <dbReference type="ARBA" id="ARBA00022737"/>
    </source>
</evidence>
<dbReference type="InterPro" id="IPR032675">
    <property type="entry name" value="LRR_dom_sf"/>
</dbReference>
<keyword evidence="7" id="KW-0812">Transmembrane</keyword>
<feature type="domain" description="R13L1/DRL21-like LRR repeat region" evidence="11">
    <location>
        <begin position="693"/>
        <end position="819"/>
    </location>
</feature>
<dbReference type="OrthoDB" id="1179148at2759"/>
<dbReference type="PRINTS" id="PR00364">
    <property type="entry name" value="DISEASERSIST"/>
</dbReference>
<dbReference type="InterPro" id="IPR036388">
    <property type="entry name" value="WH-like_DNA-bd_sf"/>
</dbReference>
<feature type="coiled-coil region" evidence="6">
    <location>
        <begin position="34"/>
        <end position="92"/>
    </location>
</feature>
<evidence type="ECO:0000256" key="6">
    <source>
        <dbReference type="SAM" id="Coils"/>
    </source>
</evidence>
<comment type="caution">
    <text evidence="12">The sequence shown here is derived from an EMBL/GenBank/DDBJ whole genome shotgun (WGS) entry which is preliminary data.</text>
</comment>
<evidence type="ECO:0008006" key="14">
    <source>
        <dbReference type="Google" id="ProtNLM"/>
    </source>
</evidence>
<dbReference type="GO" id="GO:0005524">
    <property type="term" value="F:ATP binding"/>
    <property type="evidence" value="ECO:0007669"/>
    <property type="project" value="UniProtKB-KW"/>
</dbReference>
<proteinExistence type="predicted"/>
<feature type="transmembrane region" description="Helical" evidence="7">
    <location>
        <begin position="936"/>
        <end position="955"/>
    </location>
</feature>
<dbReference type="Gene3D" id="3.40.50.300">
    <property type="entry name" value="P-loop containing nucleotide triphosphate hydrolases"/>
    <property type="match status" value="1"/>
</dbReference>
<evidence type="ECO:0000259" key="10">
    <source>
        <dbReference type="Pfam" id="PF23559"/>
    </source>
</evidence>
<keyword evidence="2" id="KW-0677">Repeat</keyword>
<dbReference type="GO" id="GO:0043531">
    <property type="term" value="F:ADP binding"/>
    <property type="evidence" value="ECO:0007669"/>
    <property type="project" value="InterPro"/>
</dbReference>
<dbReference type="GO" id="GO:0051707">
    <property type="term" value="P:response to other organism"/>
    <property type="evidence" value="ECO:0007669"/>
    <property type="project" value="UniProtKB-ARBA"/>
</dbReference>
<evidence type="ECO:0000259" key="8">
    <source>
        <dbReference type="Pfam" id="PF00931"/>
    </source>
</evidence>